<dbReference type="EMBL" id="CP016503">
    <property type="protein sequence ID" value="ANV97599.1"/>
    <property type="molecule type" value="Genomic_DNA"/>
</dbReference>
<keyword evidence="2" id="KW-1185">Reference proteome</keyword>
<evidence type="ECO:0000313" key="1">
    <source>
        <dbReference type="EMBL" id="ANV97599.1"/>
    </source>
</evidence>
<reference evidence="2" key="1">
    <citation type="submission" date="2016-07" db="EMBL/GenBank/DDBJ databases">
        <authorList>
            <person name="Florea S."/>
            <person name="Webb J.S."/>
            <person name="Jaromczyk J."/>
            <person name="Schardl C.L."/>
        </authorList>
    </citation>
    <scope>NUCLEOTIDE SEQUENCE [LARGE SCALE GENOMIC DNA]</scope>
    <source>
        <strain evidence="2">MIT 01-6242</strain>
    </source>
</reference>
<dbReference type="AlphaFoldDB" id="A0A1B1U4C6"/>
<dbReference type="Proteomes" id="UP000092884">
    <property type="component" value="Chromosome"/>
</dbReference>
<protein>
    <submittedName>
        <fullName evidence="1">Uncharacterized protein</fullName>
    </submittedName>
</protein>
<organism evidence="1 2">
    <name type="scientific">Helicobacter enhydrae</name>
    <dbReference type="NCBI Taxonomy" id="222136"/>
    <lineage>
        <taxon>Bacteria</taxon>
        <taxon>Pseudomonadati</taxon>
        <taxon>Campylobacterota</taxon>
        <taxon>Epsilonproteobacteria</taxon>
        <taxon>Campylobacterales</taxon>
        <taxon>Helicobacteraceae</taxon>
        <taxon>Helicobacter</taxon>
    </lineage>
</organism>
<proteinExistence type="predicted"/>
<accession>A0A1B1U4C6</accession>
<dbReference type="KEGG" id="het:BBW65_01705"/>
<dbReference type="STRING" id="222136.BBW65_01705"/>
<evidence type="ECO:0000313" key="2">
    <source>
        <dbReference type="Proteomes" id="UP000092884"/>
    </source>
</evidence>
<sequence length="62" mass="7346">MRDYTLWVIPKVSWGFFLACLGGKHSFGVILESLSFSFFELVWQNHGFWYFKHGLEFLLKLA</sequence>
<name>A0A1B1U4C6_9HELI</name>
<gene>
    <name evidence="1" type="ORF">BBW65_01705</name>
</gene>